<dbReference type="CDD" id="cd04301">
    <property type="entry name" value="NAT_SF"/>
    <property type="match status" value="1"/>
</dbReference>
<accession>A0A0F9W7V7</accession>
<organism evidence="1">
    <name type="scientific">marine sediment metagenome</name>
    <dbReference type="NCBI Taxonomy" id="412755"/>
    <lineage>
        <taxon>unclassified sequences</taxon>
        <taxon>metagenomes</taxon>
        <taxon>ecological metagenomes</taxon>
    </lineage>
</organism>
<dbReference type="InterPro" id="IPR016181">
    <property type="entry name" value="Acyl_CoA_acyltransferase"/>
</dbReference>
<dbReference type="AlphaFoldDB" id="A0A0F9W7V7"/>
<proteinExistence type="predicted"/>
<gene>
    <name evidence="1" type="ORF">LCGC14_0042910</name>
</gene>
<reference evidence="1" key="1">
    <citation type="journal article" date="2015" name="Nature">
        <title>Complex archaea that bridge the gap between prokaryotes and eukaryotes.</title>
        <authorList>
            <person name="Spang A."/>
            <person name="Saw J.H."/>
            <person name="Jorgensen S.L."/>
            <person name="Zaremba-Niedzwiedzka K."/>
            <person name="Martijn J."/>
            <person name="Lind A.E."/>
            <person name="van Eijk R."/>
            <person name="Schleper C."/>
            <person name="Guy L."/>
            <person name="Ettema T.J."/>
        </authorList>
    </citation>
    <scope>NUCLEOTIDE SEQUENCE</scope>
</reference>
<protein>
    <submittedName>
        <fullName evidence="1">Uncharacterized protein</fullName>
    </submittedName>
</protein>
<dbReference type="SUPFAM" id="SSF55729">
    <property type="entry name" value="Acyl-CoA N-acyltransferases (Nat)"/>
    <property type="match status" value="1"/>
</dbReference>
<sequence length="217" mass="23791">MVVRQLTVTRDFCETMLLLYPEQILSGPGRDADDIFIDPIFAATFPKAMEDFCADAEIQRVVPELTPLSPEIHLETNGNMAWREPILLLPDGGRVVEALATDGRPIGVAAIMPREDDINTFQLAGLFTGSALCVNDPMRGHGIGKALVIARFLLDEELPTWEHDTPAYSPAGAGLIVHVASCLADLAGFLLGKTDRRPEIMDRFKINVTLEEPRPCP</sequence>
<dbReference type="EMBL" id="LAZR01000009">
    <property type="protein sequence ID" value="KKO08353.1"/>
    <property type="molecule type" value="Genomic_DNA"/>
</dbReference>
<evidence type="ECO:0000313" key="1">
    <source>
        <dbReference type="EMBL" id="KKO08353.1"/>
    </source>
</evidence>
<comment type="caution">
    <text evidence="1">The sequence shown here is derived from an EMBL/GenBank/DDBJ whole genome shotgun (WGS) entry which is preliminary data.</text>
</comment>
<name>A0A0F9W7V7_9ZZZZ</name>